<protein>
    <submittedName>
        <fullName evidence="1">Uncharacterized protein</fullName>
    </submittedName>
</protein>
<organism evidence="1">
    <name type="scientific">Rhizophora mucronata</name>
    <name type="common">Asiatic mangrove</name>
    <dbReference type="NCBI Taxonomy" id="61149"/>
    <lineage>
        <taxon>Eukaryota</taxon>
        <taxon>Viridiplantae</taxon>
        <taxon>Streptophyta</taxon>
        <taxon>Embryophyta</taxon>
        <taxon>Tracheophyta</taxon>
        <taxon>Spermatophyta</taxon>
        <taxon>Magnoliopsida</taxon>
        <taxon>eudicotyledons</taxon>
        <taxon>Gunneridae</taxon>
        <taxon>Pentapetalae</taxon>
        <taxon>rosids</taxon>
        <taxon>fabids</taxon>
        <taxon>Malpighiales</taxon>
        <taxon>Rhizophoraceae</taxon>
        <taxon>Rhizophora</taxon>
    </lineage>
</organism>
<reference evidence="1" key="1">
    <citation type="submission" date="2018-02" db="EMBL/GenBank/DDBJ databases">
        <title>Rhizophora mucronata_Transcriptome.</title>
        <authorList>
            <person name="Meera S.P."/>
            <person name="Sreeshan A."/>
            <person name="Augustine A."/>
        </authorList>
    </citation>
    <scope>NUCLEOTIDE SEQUENCE</scope>
    <source>
        <tissue evidence="1">Leaf</tissue>
    </source>
</reference>
<name>A0A2P2P292_RHIMU</name>
<sequence>MGGCHMCSHGDRAVEGTACTISVTLCHSPRSCSSISAVNAIIKGPDDLRIR</sequence>
<accession>A0A2P2P292</accession>
<dbReference type="EMBL" id="GGEC01068279">
    <property type="protein sequence ID" value="MBX48763.1"/>
    <property type="molecule type" value="Transcribed_RNA"/>
</dbReference>
<evidence type="ECO:0000313" key="1">
    <source>
        <dbReference type="EMBL" id="MBX48763.1"/>
    </source>
</evidence>
<proteinExistence type="predicted"/>
<dbReference type="AlphaFoldDB" id="A0A2P2P292"/>